<dbReference type="EMBL" id="CP060783">
    <property type="protein sequence ID" value="QNP49600.1"/>
    <property type="molecule type" value="Genomic_DNA"/>
</dbReference>
<dbReference type="Pfam" id="PF05593">
    <property type="entry name" value="RHS_repeat"/>
    <property type="match status" value="4"/>
</dbReference>
<dbReference type="InterPro" id="IPR045351">
    <property type="entry name" value="DUF6531"/>
</dbReference>
<dbReference type="Gene3D" id="2.180.10.10">
    <property type="entry name" value="RHS repeat-associated core"/>
    <property type="match status" value="1"/>
</dbReference>
<evidence type="ECO:0000256" key="1">
    <source>
        <dbReference type="SAM" id="MobiDB-lite"/>
    </source>
</evidence>
<dbReference type="Pfam" id="PF20148">
    <property type="entry name" value="DUF6531"/>
    <property type="match status" value="1"/>
</dbReference>
<dbReference type="InterPro" id="IPR050708">
    <property type="entry name" value="T6SS_VgrG/RHS"/>
</dbReference>
<evidence type="ECO:0000313" key="4">
    <source>
        <dbReference type="Proteomes" id="UP000516028"/>
    </source>
</evidence>
<dbReference type="AlphaFoldDB" id="A0A7H0GMT4"/>
<dbReference type="NCBIfam" id="TIGR01643">
    <property type="entry name" value="YD_repeat_2x"/>
    <property type="match status" value="3"/>
</dbReference>
<evidence type="ECO:0000313" key="3">
    <source>
        <dbReference type="EMBL" id="QNP49600.1"/>
    </source>
</evidence>
<dbReference type="PANTHER" id="PTHR32305">
    <property type="match status" value="1"/>
</dbReference>
<feature type="region of interest" description="Disordered" evidence="1">
    <location>
        <begin position="465"/>
        <end position="489"/>
    </location>
</feature>
<name>A0A7H0GMT4_9BURK</name>
<dbReference type="RefSeq" id="WP_187725141.1">
    <property type="nucleotide sequence ID" value="NZ_CP060783.1"/>
</dbReference>
<sequence length="697" mass="75975">MSGGVAKGSPVNPQLGAKVLSGASDLDFALPGAMPLVWQRQYSSYVNAEQGGYCGVLGYGWSAPLELRLTVQAGATLLHDSQGRTITFDALAPGESLYSPSEDIWLLRTGMHPGNLAQELASLTGGARFALDAGQDAGQASVAASAVGTAALADQQAPAWWRDRFAWISREMACASHLIFAANGGGDTLWVFAPANWQAMEAARRAAQTHPATQLPAPDAGWVLLGKLESLGRTQRYHWAEVLGQSRITGIDDGVGRHYQLHYSRVSAAQDARHYGREGSHFHWQADSGVRLMRIELRRDPALPLQTGALAQSIDLVSYAYSAEGDLVAVKNRHGDTVRRFAWRNHLMVFHQEKSGPEHRYAYDRYEPGGKAVEQSNQEGIDYRFDYRALPEADGQPRRACIVTDSLGRVETYIFQGEAGLSRLTEHVRADGSTVRRSYNQYGHLTGVTDPLGRSVRMQVSPLGQLLSTQGPDGSTSSQTYEEGSGLLQSTTDAAGRTIRYGYDRLGRLTQIILADGSAEHYHYPDIASAAAEPATRLNADKPVRITDARGGDKHIAYTAAGQVASYTDCSGQSTRYEYDRWGRSTAVVNALGERVRYQYSDRDQLQAVHYADGSSEHYEYDARGQVSQVRAGRMTSAAQMCTAWRGTAQRAAAERPPARRRPRSAWSTTCGDGSRGAATRATAWPSPMTWPDALRC</sequence>
<evidence type="ECO:0000259" key="2">
    <source>
        <dbReference type="Pfam" id="PF20148"/>
    </source>
</evidence>
<dbReference type="PANTHER" id="PTHR32305:SF15">
    <property type="entry name" value="PROTEIN RHSA-RELATED"/>
    <property type="match status" value="1"/>
</dbReference>
<dbReference type="InterPro" id="IPR006530">
    <property type="entry name" value="YD"/>
</dbReference>
<reference evidence="3 4" key="1">
    <citation type="submission" date="2020-08" db="EMBL/GenBank/DDBJ databases">
        <title>Genome sequence of Diaphorobacter aerolatus KACC 16536T.</title>
        <authorList>
            <person name="Hyun D.-W."/>
            <person name="Bae J.-W."/>
        </authorList>
    </citation>
    <scope>NUCLEOTIDE SEQUENCE [LARGE SCALE GENOMIC DNA]</scope>
    <source>
        <strain evidence="3 4">KACC 16536</strain>
    </source>
</reference>
<accession>A0A7H0GMT4</accession>
<dbReference type="KEGG" id="daer:H9K75_06405"/>
<feature type="domain" description="DUF6531" evidence="2">
    <location>
        <begin position="8"/>
        <end position="88"/>
    </location>
</feature>
<gene>
    <name evidence="3" type="ORF">H9K75_06405</name>
</gene>
<feature type="region of interest" description="Disordered" evidence="1">
    <location>
        <begin position="650"/>
        <end position="681"/>
    </location>
</feature>
<dbReference type="Proteomes" id="UP000516028">
    <property type="component" value="Chromosome"/>
</dbReference>
<keyword evidence="4" id="KW-1185">Reference proteome</keyword>
<dbReference type="InterPro" id="IPR031325">
    <property type="entry name" value="RHS_repeat"/>
</dbReference>
<feature type="compositionally biased region" description="Polar residues" evidence="1">
    <location>
        <begin position="466"/>
        <end position="489"/>
    </location>
</feature>
<organism evidence="3 4">
    <name type="scientific">Diaphorobacter aerolatus</name>
    <dbReference type="NCBI Taxonomy" id="1288495"/>
    <lineage>
        <taxon>Bacteria</taxon>
        <taxon>Pseudomonadati</taxon>
        <taxon>Pseudomonadota</taxon>
        <taxon>Betaproteobacteria</taxon>
        <taxon>Burkholderiales</taxon>
        <taxon>Comamonadaceae</taxon>
        <taxon>Diaphorobacter</taxon>
    </lineage>
</organism>
<proteinExistence type="predicted"/>
<dbReference type="Gene3D" id="3.90.930.1">
    <property type="match status" value="1"/>
</dbReference>
<protein>
    <submittedName>
        <fullName evidence="3">RHS repeat protein</fullName>
    </submittedName>
</protein>